<dbReference type="EMBL" id="JACJIH010000001">
    <property type="protein sequence ID" value="MBA8920460.1"/>
    <property type="molecule type" value="Genomic_DNA"/>
</dbReference>
<dbReference type="RefSeq" id="WP_157075461.1">
    <property type="nucleotide sequence ID" value="NZ_BAAAKT010000002.1"/>
</dbReference>
<dbReference type="AlphaFoldDB" id="A0A0W8ICM7"/>
<evidence type="ECO:0000313" key="4">
    <source>
        <dbReference type="Proteomes" id="UP000546252"/>
    </source>
</evidence>
<evidence type="ECO:0000313" key="1">
    <source>
        <dbReference type="EMBL" id="KUG57699.1"/>
    </source>
</evidence>
<reference evidence="3" key="1">
    <citation type="submission" date="2015-12" db="EMBL/GenBank/DDBJ databases">
        <authorList>
            <person name="Nair G.R."/>
            <person name="Kaur G."/>
            <person name="Mayilraj S."/>
        </authorList>
    </citation>
    <scope>NUCLEOTIDE SEQUENCE [LARGE SCALE GENOMIC DNA]</scope>
    <source>
        <strain evidence="3">CD08_7</strain>
    </source>
</reference>
<reference evidence="2 4" key="3">
    <citation type="submission" date="2020-08" db="EMBL/GenBank/DDBJ databases">
        <title>Sequencing the genomes of 1000 actinobacteria strains.</title>
        <authorList>
            <person name="Klenk H.-P."/>
        </authorList>
    </citation>
    <scope>NUCLEOTIDE SEQUENCE [LARGE SCALE GENOMIC DNA]</scope>
    <source>
        <strain evidence="2 4">DSM 19081</strain>
    </source>
</reference>
<reference evidence="1" key="2">
    <citation type="submission" date="2015-12" db="EMBL/GenBank/DDBJ databases">
        <authorList>
            <person name="Shamseldin A."/>
            <person name="Moawad H."/>
            <person name="Abd El-Rahim W.M."/>
            <person name="Sadowsky M.J."/>
        </authorList>
    </citation>
    <scope>NUCLEOTIDE SEQUENCE [LARGE SCALE GENOMIC DNA]</scope>
    <source>
        <strain evidence="1">CD08_7</strain>
    </source>
</reference>
<dbReference type="Proteomes" id="UP000546252">
    <property type="component" value="Unassembled WGS sequence"/>
</dbReference>
<dbReference type="EMBL" id="LQBM01000004">
    <property type="protein sequence ID" value="KUG57699.1"/>
    <property type="molecule type" value="Genomic_DNA"/>
</dbReference>
<dbReference type="Proteomes" id="UP000054023">
    <property type="component" value="Unassembled WGS sequence"/>
</dbReference>
<comment type="caution">
    <text evidence="1">The sequence shown here is derived from an EMBL/GenBank/DDBJ whole genome shotgun (WGS) entry which is preliminary data.</text>
</comment>
<name>A0A0W8ICM7_9MICC</name>
<accession>A0A0W8ICM7</accession>
<sequence length="114" mass="12822">MTMQKMPLSLTTRLIRALRRHAIDGLPHEATLEGYKVRVRGVDLRTGDAASYGSPSIEVWYGSFSHAAPFEILDSSWPDAQWNMLQMALSQCLNLGPRRDQRRWGLPLLARSAG</sequence>
<gene>
    <name evidence="1" type="ORF">AVL63_03985</name>
    <name evidence="2" type="ORF">HNR24_000393</name>
</gene>
<protein>
    <submittedName>
        <fullName evidence="1">Uncharacterized protein</fullName>
    </submittedName>
</protein>
<organism evidence="1 3">
    <name type="scientific">Nesterenkonia jeotgali</name>
    <dbReference type="NCBI Taxonomy" id="317018"/>
    <lineage>
        <taxon>Bacteria</taxon>
        <taxon>Bacillati</taxon>
        <taxon>Actinomycetota</taxon>
        <taxon>Actinomycetes</taxon>
        <taxon>Micrococcales</taxon>
        <taxon>Micrococcaceae</taxon>
        <taxon>Nesterenkonia</taxon>
    </lineage>
</organism>
<evidence type="ECO:0000313" key="2">
    <source>
        <dbReference type="EMBL" id="MBA8920460.1"/>
    </source>
</evidence>
<keyword evidence="3" id="KW-1185">Reference proteome</keyword>
<evidence type="ECO:0000313" key="3">
    <source>
        <dbReference type="Proteomes" id="UP000054023"/>
    </source>
</evidence>
<proteinExistence type="predicted"/>